<sequence length="193" mass="20554">MAARHGLEIIGFDAAGIDPHTVREIAAAVDDMLERYPIALYGIEVTDPSGNVPPRTVRSTSPSMPGAATVWLVLDGSALATSNHPPGTASTRKWLRKRRSADRPVYTAVVREYGAALDAAGSFRARQEAQRLLITESLRGSKDLAFSPLNPALALVDAFTAVALHGEHAGKPAEALHDILVKMSRPESTDVPA</sequence>
<protein>
    <submittedName>
        <fullName evidence="1">Uncharacterized protein</fullName>
    </submittedName>
</protein>
<dbReference type="EMBL" id="JAAGUX010000093">
    <property type="protein sequence ID" value="NEW59381.1"/>
    <property type="molecule type" value="Genomic_DNA"/>
</dbReference>
<name>A0A6P1DBA5_9NOCA</name>
<accession>A0A6P1DBA5</accession>
<reference evidence="3 4" key="1">
    <citation type="submission" date="2020-01" db="EMBL/GenBank/DDBJ databases">
        <title>Genetics and antimicrobial susceptibilities of Nocardia species isolated from the soil; a comparison with species isolated from humans.</title>
        <authorList>
            <person name="Carrasco G."/>
            <person name="Monzon S."/>
            <person name="Sansegundo M."/>
            <person name="Garcia E."/>
            <person name="Garrido N."/>
            <person name="Medina M.J."/>
            <person name="Villalon P."/>
            <person name="Ramirez-Arocha A.C."/>
            <person name="Jimenez P."/>
            <person name="Cuesta I."/>
            <person name="Valdezate S."/>
        </authorList>
    </citation>
    <scope>NUCLEOTIDE SEQUENCE [LARGE SCALE GENOMIC DNA]</scope>
    <source>
        <strain evidence="1 3">CNM20110639</strain>
        <strain evidence="2 4">CNM20110649</strain>
    </source>
</reference>
<gene>
    <name evidence="1" type="ORF">GV789_16130</name>
    <name evidence="2" type="ORF">GV794_27665</name>
</gene>
<comment type="caution">
    <text evidence="1">The sequence shown here is derived from an EMBL/GenBank/DDBJ whole genome shotgun (WGS) entry which is preliminary data.</text>
</comment>
<dbReference type="AlphaFoldDB" id="A0A6P1DBA5"/>
<proteinExistence type="predicted"/>
<organism evidence="1 3">
    <name type="scientific">Nocardia cyriacigeorgica</name>
    <dbReference type="NCBI Taxonomy" id="135487"/>
    <lineage>
        <taxon>Bacteria</taxon>
        <taxon>Bacillati</taxon>
        <taxon>Actinomycetota</taxon>
        <taxon>Actinomycetes</taxon>
        <taxon>Mycobacteriales</taxon>
        <taxon>Nocardiaceae</taxon>
        <taxon>Nocardia</taxon>
    </lineage>
</organism>
<evidence type="ECO:0000313" key="3">
    <source>
        <dbReference type="Proteomes" id="UP000468928"/>
    </source>
</evidence>
<evidence type="ECO:0000313" key="2">
    <source>
        <dbReference type="EMBL" id="NEW59381.1"/>
    </source>
</evidence>
<dbReference type="RefSeq" id="WP_163828102.1">
    <property type="nucleotide sequence ID" value="NZ_JAAGUX010000093.1"/>
</dbReference>
<keyword evidence="4" id="KW-1185">Reference proteome</keyword>
<dbReference type="EMBL" id="JAAGUZ010000039">
    <property type="protein sequence ID" value="NEW45963.1"/>
    <property type="molecule type" value="Genomic_DNA"/>
</dbReference>
<dbReference type="Proteomes" id="UP000468928">
    <property type="component" value="Unassembled WGS sequence"/>
</dbReference>
<evidence type="ECO:0000313" key="1">
    <source>
        <dbReference type="EMBL" id="NEW45963.1"/>
    </source>
</evidence>
<dbReference type="Proteomes" id="UP000470876">
    <property type="component" value="Unassembled WGS sequence"/>
</dbReference>
<evidence type="ECO:0000313" key="4">
    <source>
        <dbReference type="Proteomes" id="UP000470876"/>
    </source>
</evidence>